<proteinExistence type="predicted"/>
<accession>A0A0N4WF57</accession>
<protein>
    <submittedName>
        <fullName evidence="3">MRG domain-containing protein</fullName>
    </submittedName>
</protein>
<dbReference type="WBParaSite" id="HPLM_0000932001-mRNA-1">
    <property type="protein sequence ID" value="HPLM_0000932001-mRNA-1"/>
    <property type="gene ID" value="HPLM_0000932001"/>
</dbReference>
<gene>
    <name evidence="1" type="ORF">HPLM_LOCUS9312</name>
</gene>
<keyword evidence="2" id="KW-1185">Reference proteome</keyword>
<reference evidence="3" key="1">
    <citation type="submission" date="2017-02" db="UniProtKB">
        <authorList>
            <consortium name="WormBaseParasite"/>
        </authorList>
    </citation>
    <scope>IDENTIFICATION</scope>
</reference>
<evidence type="ECO:0000313" key="2">
    <source>
        <dbReference type="Proteomes" id="UP000268014"/>
    </source>
</evidence>
<dbReference type="AlphaFoldDB" id="A0A0N4WF57"/>
<sequence length="159" mass="18357">MVAERRICHPETQLQYKCCVTEKEMLSQKDGQESGSVGYWNTDIDTLRIIPKKISEERLDAVHVRVYKRACESNKKSVADTDGRDSALLKGSKAQKAMISYHCAGFRSLNKMFYSRVHEVESLIWHFLRENGHHYEEKDLIPPARSVRSFLEAQTTEHA</sequence>
<evidence type="ECO:0000313" key="1">
    <source>
        <dbReference type="EMBL" id="VDO37153.1"/>
    </source>
</evidence>
<evidence type="ECO:0000313" key="3">
    <source>
        <dbReference type="WBParaSite" id="HPLM_0000932001-mRNA-1"/>
    </source>
</evidence>
<dbReference type="EMBL" id="UZAF01017036">
    <property type="protein sequence ID" value="VDO37153.1"/>
    <property type="molecule type" value="Genomic_DNA"/>
</dbReference>
<organism evidence="3">
    <name type="scientific">Haemonchus placei</name>
    <name type="common">Barber's pole worm</name>
    <dbReference type="NCBI Taxonomy" id="6290"/>
    <lineage>
        <taxon>Eukaryota</taxon>
        <taxon>Metazoa</taxon>
        <taxon>Ecdysozoa</taxon>
        <taxon>Nematoda</taxon>
        <taxon>Chromadorea</taxon>
        <taxon>Rhabditida</taxon>
        <taxon>Rhabditina</taxon>
        <taxon>Rhabditomorpha</taxon>
        <taxon>Strongyloidea</taxon>
        <taxon>Trichostrongylidae</taxon>
        <taxon>Haemonchus</taxon>
    </lineage>
</organism>
<reference evidence="1 2" key="2">
    <citation type="submission" date="2018-11" db="EMBL/GenBank/DDBJ databases">
        <authorList>
            <consortium name="Pathogen Informatics"/>
        </authorList>
    </citation>
    <scope>NUCLEOTIDE SEQUENCE [LARGE SCALE GENOMIC DNA]</scope>
    <source>
        <strain evidence="1 2">MHpl1</strain>
    </source>
</reference>
<name>A0A0N4WF57_HAEPC</name>
<dbReference type="Proteomes" id="UP000268014">
    <property type="component" value="Unassembled WGS sequence"/>
</dbReference>